<dbReference type="InterPro" id="IPR007146">
    <property type="entry name" value="Sas10/Utp3/C1D"/>
</dbReference>
<evidence type="ECO:0000256" key="2">
    <source>
        <dbReference type="SAM" id="SignalP"/>
    </source>
</evidence>
<dbReference type="PANTHER" id="PTHR13237:SF9">
    <property type="entry name" value="NEUROGUIDIN"/>
    <property type="match status" value="1"/>
</dbReference>
<feature type="region of interest" description="Disordered" evidence="1">
    <location>
        <begin position="129"/>
        <end position="370"/>
    </location>
</feature>
<keyword evidence="2" id="KW-0732">Signal</keyword>
<evidence type="ECO:0000256" key="1">
    <source>
        <dbReference type="SAM" id="MobiDB-lite"/>
    </source>
</evidence>
<accession>A0A9P8CG08</accession>
<dbReference type="EMBL" id="MU253832">
    <property type="protein sequence ID" value="KAG9245758.1"/>
    <property type="molecule type" value="Genomic_DNA"/>
</dbReference>
<evidence type="ECO:0000313" key="4">
    <source>
        <dbReference type="Proteomes" id="UP000887226"/>
    </source>
</evidence>
<dbReference type="OrthoDB" id="203440at2759"/>
<reference evidence="3" key="1">
    <citation type="journal article" date="2021" name="IMA Fungus">
        <title>Genomic characterization of three marine fungi, including Emericellopsis atlantica sp. nov. with signatures of a generalist lifestyle and marine biomass degradation.</title>
        <authorList>
            <person name="Hagestad O.C."/>
            <person name="Hou L."/>
            <person name="Andersen J.H."/>
            <person name="Hansen E.H."/>
            <person name="Altermark B."/>
            <person name="Li C."/>
            <person name="Kuhnert E."/>
            <person name="Cox R.J."/>
            <person name="Crous P.W."/>
            <person name="Spatafora J.W."/>
            <person name="Lail K."/>
            <person name="Amirebrahimi M."/>
            <person name="Lipzen A."/>
            <person name="Pangilinan J."/>
            <person name="Andreopoulos W."/>
            <person name="Hayes R.D."/>
            <person name="Ng V."/>
            <person name="Grigoriev I.V."/>
            <person name="Jackson S.A."/>
            <person name="Sutton T.D.S."/>
            <person name="Dobson A.D.W."/>
            <person name="Rama T."/>
        </authorList>
    </citation>
    <scope>NUCLEOTIDE SEQUENCE</scope>
    <source>
        <strain evidence="3">TRa3180A</strain>
    </source>
</reference>
<gene>
    <name evidence="3" type="ORF">BJ878DRAFT_335947</name>
</gene>
<dbReference type="AlphaFoldDB" id="A0A9P8CG08"/>
<proteinExistence type="predicted"/>
<feature type="chain" id="PRO_5040448420" evidence="2">
    <location>
        <begin position="18"/>
        <end position="370"/>
    </location>
</feature>
<sequence>MAIASSLSALLTTLTQSLTIASESAEKIPSLFPPKNGISLLDIKNELFLSYLQNLVFLIVLKLRNRKSASTPESEEPLDSLVVKKLVELTVYLERGALNLEGKLKYQIDKVLRAAQDAENRAKINGTVKRNGCTKKSGGNDDSDEKKNDEESDTASEDGGVPLKASDISALQYRPNPGALIRPYQPGPEENAKSTVDGLYKPPRIQAIAMPTTDTREKKDKKPNRSATLDEFISSELSAAPYAEPSIGSGILDGGRRNKSDKQREEEKAKREYEESNYVRLPKESRKDKARKGRTQDAGYGGEEWRGIGEGIDRIERLTKRKAGEGRIVLEKSRKRTADEGTTNTKPDMAAVKRQKVGDVGRKDRGKYRK</sequence>
<dbReference type="GO" id="GO:0032040">
    <property type="term" value="C:small-subunit processome"/>
    <property type="evidence" value="ECO:0007669"/>
    <property type="project" value="TreeGrafter"/>
</dbReference>
<evidence type="ECO:0000313" key="3">
    <source>
        <dbReference type="EMBL" id="KAG9245758.1"/>
    </source>
</evidence>
<dbReference type="PANTHER" id="PTHR13237">
    <property type="entry name" value="SOMETHING ABOUT SILENCING PROTEIN 10-RELATED"/>
    <property type="match status" value="1"/>
</dbReference>
<keyword evidence="4" id="KW-1185">Reference proteome</keyword>
<protein>
    <submittedName>
        <fullName evidence="3">Uncharacterized protein</fullName>
    </submittedName>
</protein>
<feature type="signal peptide" evidence="2">
    <location>
        <begin position="1"/>
        <end position="17"/>
    </location>
</feature>
<name>A0A9P8CG08_9HELO</name>
<feature type="compositionally biased region" description="Basic and acidic residues" evidence="1">
    <location>
        <begin position="254"/>
        <end position="274"/>
    </location>
</feature>
<comment type="caution">
    <text evidence="3">The sequence shown here is derived from an EMBL/GenBank/DDBJ whole genome shotgun (WGS) entry which is preliminary data.</text>
</comment>
<feature type="compositionally biased region" description="Basic and acidic residues" evidence="1">
    <location>
        <begin position="303"/>
        <end position="339"/>
    </location>
</feature>
<dbReference type="GO" id="GO:0000462">
    <property type="term" value="P:maturation of SSU-rRNA from tricistronic rRNA transcript (SSU-rRNA, 5.8S rRNA, LSU-rRNA)"/>
    <property type="evidence" value="ECO:0007669"/>
    <property type="project" value="TreeGrafter"/>
</dbReference>
<dbReference type="Proteomes" id="UP000887226">
    <property type="component" value="Unassembled WGS sequence"/>
</dbReference>
<dbReference type="Pfam" id="PF04000">
    <property type="entry name" value="Sas10_Utp3"/>
    <property type="match status" value="1"/>
</dbReference>
<organism evidence="3 4">
    <name type="scientific">Calycina marina</name>
    <dbReference type="NCBI Taxonomy" id="1763456"/>
    <lineage>
        <taxon>Eukaryota</taxon>
        <taxon>Fungi</taxon>
        <taxon>Dikarya</taxon>
        <taxon>Ascomycota</taxon>
        <taxon>Pezizomycotina</taxon>
        <taxon>Leotiomycetes</taxon>
        <taxon>Helotiales</taxon>
        <taxon>Pezizellaceae</taxon>
        <taxon>Calycina</taxon>
    </lineage>
</organism>